<keyword evidence="2 12" id="KW-0813">Transport</keyword>
<keyword evidence="6" id="KW-0732">Signal</keyword>
<evidence type="ECO:0000256" key="4">
    <source>
        <dbReference type="ARBA" id="ARBA00022496"/>
    </source>
</evidence>
<protein>
    <recommendedName>
        <fullName evidence="13">TonB-dependent receptor-like beta-barrel domain-containing protein</fullName>
    </recommendedName>
</protein>
<evidence type="ECO:0000256" key="5">
    <source>
        <dbReference type="ARBA" id="ARBA00022692"/>
    </source>
</evidence>
<dbReference type="PROSITE" id="PS52016">
    <property type="entry name" value="TONB_DEPENDENT_REC_3"/>
    <property type="match status" value="1"/>
</dbReference>
<comment type="caution">
    <text evidence="14">The sequence shown here is derived from an EMBL/GenBank/DDBJ whole genome shotgun (WGS) entry which is preliminary data.</text>
</comment>
<dbReference type="GO" id="GO:0009279">
    <property type="term" value="C:cell outer membrane"/>
    <property type="evidence" value="ECO:0007669"/>
    <property type="project" value="UniProtKB-SubCell"/>
</dbReference>
<evidence type="ECO:0000256" key="7">
    <source>
        <dbReference type="ARBA" id="ARBA00023004"/>
    </source>
</evidence>
<comment type="subcellular location">
    <subcellularLocation>
        <location evidence="1 12">Cell outer membrane</location>
        <topology evidence="1 12">Multi-pass membrane protein</topology>
    </subcellularLocation>
</comment>
<dbReference type="STRING" id="1548207.AXK11_07390"/>
<evidence type="ECO:0000256" key="9">
    <source>
        <dbReference type="ARBA" id="ARBA00023077"/>
    </source>
</evidence>
<accession>A0A139SKR1</accession>
<evidence type="ECO:0000256" key="1">
    <source>
        <dbReference type="ARBA" id="ARBA00004571"/>
    </source>
</evidence>
<dbReference type="AlphaFoldDB" id="A0A139SKR1"/>
<evidence type="ECO:0000313" key="14">
    <source>
        <dbReference type="EMBL" id="KXU35161.1"/>
    </source>
</evidence>
<proteinExistence type="inferred from homology"/>
<evidence type="ECO:0000256" key="12">
    <source>
        <dbReference type="PROSITE-ProRule" id="PRU01360"/>
    </source>
</evidence>
<evidence type="ECO:0000256" key="10">
    <source>
        <dbReference type="ARBA" id="ARBA00023136"/>
    </source>
</evidence>
<keyword evidence="15" id="KW-1185">Reference proteome</keyword>
<dbReference type="GO" id="GO:0015344">
    <property type="term" value="F:siderophore uptake transmembrane transporter activity"/>
    <property type="evidence" value="ECO:0007669"/>
    <property type="project" value="TreeGrafter"/>
</dbReference>
<keyword evidence="5 12" id="KW-0812">Transmembrane</keyword>
<keyword evidence="3 12" id="KW-1134">Transmembrane beta strand</keyword>
<feature type="domain" description="TonB-dependent receptor-like beta-barrel" evidence="13">
    <location>
        <begin position="44"/>
        <end position="309"/>
    </location>
</feature>
<evidence type="ECO:0000256" key="11">
    <source>
        <dbReference type="ARBA" id="ARBA00023237"/>
    </source>
</evidence>
<dbReference type="SUPFAM" id="SSF56935">
    <property type="entry name" value="Porins"/>
    <property type="match status" value="1"/>
</dbReference>
<evidence type="ECO:0000256" key="2">
    <source>
        <dbReference type="ARBA" id="ARBA00022448"/>
    </source>
</evidence>
<dbReference type="EMBL" id="LSZQ01000052">
    <property type="protein sequence ID" value="KXU35161.1"/>
    <property type="molecule type" value="Genomic_DNA"/>
</dbReference>
<keyword evidence="7" id="KW-0408">Iron</keyword>
<dbReference type="Gene3D" id="2.40.170.20">
    <property type="entry name" value="TonB-dependent receptor, beta-barrel domain"/>
    <property type="match status" value="1"/>
</dbReference>
<dbReference type="InterPro" id="IPR036942">
    <property type="entry name" value="Beta-barrel_TonB_sf"/>
</dbReference>
<dbReference type="InterPro" id="IPR000531">
    <property type="entry name" value="Beta-barrel_TonB"/>
</dbReference>
<dbReference type="PANTHER" id="PTHR32552:SF68">
    <property type="entry name" value="FERRICHROME OUTER MEMBRANE TRANSPORTER_PHAGE RECEPTOR"/>
    <property type="match status" value="1"/>
</dbReference>
<evidence type="ECO:0000256" key="6">
    <source>
        <dbReference type="ARBA" id="ARBA00022729"/>
    </source>
</evidence>
<evidence type="ECO:0000313" key="15">
    <source>
        <dbReference type="Proteomes" id="UP000070058"/>
    </source>
</evidence>
<keyword evidence="10 12" id="KW-0472">Membrane</keyword>
<dbReference type="Proteomes" id="UP000070058">
    <property type="component" value="Unassembled WGS sequence"/>
</dbReference>
<evidence type="ECO:0000256" key="3">
    <source>
        <dbReference type="ARBA" id="ARBA00022452"/>
    </source>
</evidence>
<dbReference type="InterPro" id="IPR039426">
    <property type="entry name" value="TonB-dep_rcpt-like"/>
</dbReference>
<gene>
    <name evidence="14" type="ORF">AXK11_07390</name>
</gene>
<sequence length="340" mass="38328">MYEDITDIYDKTQPFLPNAPRPIWIPGPRDANGEGKDLQNKDIQYYIHTQVDTFRKRLILTGGGVYQKRVRENVNYTRNSHSYDSRSKVIPSAAILFRVMSNASVYVAYSQDANAASYYPGGGLPNEDVWQEGEQGEVGIKMDFFNRRLSISVSYFDIEQNNQPVTDPRDIEARRGGTDRIYPQLLNEMTNEGFEFDISGQITPNLSVLGSATKQKKRNQVGFREANTPDTMYNGFIRYGFSSGALDGLSVNLGFNHAGKAAGNNPNVNPTVLGVPHQYMHFLPARTIFNAGASYKWGDVSFQLNIDNLLDEDKPMNSQGRHDMALVPPRNIRLTTTYRF</sequence>
<organism evidence="14 15">
    <name type="scientific">Cephaloticoccus primus</name>
    <dbReference type="NCBI Taxonomy" id="1548207"/>
    <lineage>
        <taxon>Bacteria</taxon>
        <taxon>Pseudomonadati</taxon>
        <taxon>Verrucomicrobiota</taxon>
        <taxon>Opitutia</taxon>
        <taxon>Opitutales</taxon>
        <taxon>Opitutaceae</taxon>
        <taxon>Cephaloticoccus</taxon>
    </lineage>
</organism>
<evidence type="ECO:0000259" key="13">
    <source>
        <dbReference type="Pfam" id="PF00593"/>
    </source>
</evidence>
<name>A0A139SKR1_9BACT</name>
<keyword evidence="4" id="KW-0410">Iron transport</keyword>
<dbReference type="Pfam" id="PF00593">
    <property type="entry name" value="TonB_dep_Rec_b-barrel"/>
    <property type="match status" value="1"/>
</dbReference>
<reference evidence="15" key="1">
    <citation type="submission" date="2016-02" db="EMBL/GenBank/DDBJ databases">
        <authorList>
            <person name="Sanders J.G."/>
            <person name="Lin J.Y."/>
            <person name="Wertz J.T."/>
            <person name="Russell J.A."/>
            <person name="Moreau C.S."/>
            <person name="Powell S."/>
        </authorList>
    </citation>
    <scope>NUCLEOTIDE SEQUENCE [LARGE SCALE GENOMIC DNA]</scope>
    <source>
        <strain evidence="15">CAG34</strain>
    </source>
</reference>
<comment type="similarity">
    <text evidence="12">Belongs to the TonB-dependent receptor family.</text>
</comment>
<evidence type="ECO:0000256" key="8">
    <source>
        <dbReference type="ARBA" id="ARBA00023065"/>
    </source>
</evidence>
<keyword evidence="8" id="KW-0406">Ion transport</keyword>
<dbReference type="PANTHER" id="PTHR32552">
    <property type="entry name" value="FERRICHROME IRON RECEPTOR-RELATED"/>
    <property type="match status" value="1"/>
</dbReference>
<keyword evidence="11 12" id="KW-0998">Cell outer membrane</keyword>
<keyword evidence="9" id="KW-0798">TonB box</keyword>